<evidence type="ECO:0000313" key="2">
    <source>
        <dbReference type="Proteomes" id="UP000254741"/>
    </source>
</evidence>
<dbReference type="EMBL" id="UGXG01000002">
    <property type="protein sequence ID" value="SUG47780.1"/>
    <property type="molecule type" value="Genomic_DNA"/>
</dbReference>
<sequence>MPESFRCFVGLDKPEARQHVAQNHDQKPLKPFYLHISAYNVYYVKLTG</sequence>
<protein>
    <submittedName>
        <fullName evidence="1">Uncharacterized protein</fullName>
    </submittedName>
</protein>
<organism evidence="1 2">
    <name type="scientific">Salmonella enterica subsp. arizonae</name>
    <dbReference type="NCBI Taxonomy" id="59203"/>
    <lineage>
        <taxon>Bacteria</taxon>
        <taxon>Pseudomonadati</taxon>
        <taxon>Pseudomonadota</taxon>
        <taxon>Gammaproteobacteria</taxon>
        <taxon>Enterobacterales</taxon>
        <taxon>Enterobacteriaceae</taxon>
        <taxon>Salmonella</taxon>
    </lineage>
</organism>
<name>A0A379TCA5_SALER</name>
<dbReference type="AlphaFoldDB" id="A0A379TCA5"/>
<accession>A0A379TCA5</accession>
<reference evidence="1 2" key="1">
    <citation type="submission" date="2018-06" db="EMBL/GenBank/DDBJ databases">
        <authorList>
            <consortium name="Pathogen Informatics"/>
            <person name="Doyle S."/>
        </authorList>
    </citation>
    <scope>NUCLEOTIDE SEQUENCE [LARGE SCALE GENOMIC DNA]</scope>
    <source>
        <strain evidence="1 2">NCTC8297</strain>
    </source>
</reference>
<gene>
    <name evidence="1" type="ORF">NCTC8297_03058</name>
</gene>
<dbReference type="Proteomes" id="UP000254741">
    <property type="component" value="Unassembled WGS sequence"/>
</dbReference>
<proteinExistence type="predicted"/>
<evidence type="ECO:0000313" key="1">
    <source>
        <dbReference type="EMBL" id="SUG47780.1"/>
    </source>
</evidence>